<reference evidence="7 8" key="1">
    <citation type="submission" date="2019-07" db="EMBL/GenBank/DDBJ databases">
        <title>Tepidimonas charontis SPSP-6 draft genome.</title>
        <authorList>
            <person name="Da Costa M.S."/>
            <person name="Froufe H.J.C."/>
            <person name="Egas C."/>
            <person name="Albuquerque L."/>
        </authorList>
    </citation>
    <scope>NUCLEOTIDE SEQUENCE [LARGE SCALE GENOMIC DNA]</scope>
    <source>
        <strain evidence="7 8">SPSP-6</strain>
    </source>
</reference>
<proteinExistence type="predicted"/>
<dbReference type="Gene3D" id="1.10.10.10">
    <property type="entry name" value="Winged helix-like DNA-binding domain superfamily/Winged helix DNA-binding domain"/>
    <property type="match status" value="1"/>
</dbReference>
<dbReference type="Pfam" id="PF00027">
    <property type="entry name" value="cNMP_binding"/>
    <property type="match status" value="1"/>
</dbReference>
<dbReference type="InterPro" id="IPR018490">
    <property type="entry name" value="cNMP-bd_dom_sf"/>
</dbReference>
<dbReference type="EMBL" id="VJON01000022">
    <property type="protein sequence ID" value="TSE34236.1"/>
    <property type="molecule type" value="Genomic_DNA"/>
</dbReference>
<dbReference type="AlphaFoldDB" id="A0A554XEI7"/>
<feature type="domain" description="HTH crp-type" evidence="6">
    <location>
        <begin position="152"/>
        <end position="217"/>
    </location>
</feature>
<dbReference type="CDD" id="cd00038">
    <property type="entry name" value="CAP_ED"/>
    <property type="match status" value="1"/>
</dbReference>
<evidence type="ECO:0000259" key="5">
    <source>
        <dbReference type="PROSITE" id="PS50042"/>
    </source>
</evidence>
<dbReference type="SMART" id="SM00100">
    <property type="entry name" value="cNMP"/>
    <property type="match status" value="1"/>
</dbReference>
<dbReference type="PROSITE" id="PS51063">
    <property type="entry name" value="HTH_CRP_2"/>
    <property type="match status" value="1"/>
</dbReference>
<dbReference type="InterPro" id="IPR000595">
    <property type="entry name" value="cNMP-bd_dom"/>
</dbReference>
<dbReference type="OrthoDB" id="892842at2"/>
<evidence type="ECO:0000259" key="6">
    <source>
        <dbReference type="PROSITE" id="PS51063"/>
    </source>
</evidence>
<evidence type="ECO:0000256" key="3">
    <source>
        <dbReference type="ARBA" id="ARBA00023163"/>
    </source>
</evidence>
<evidence type="ECO:0000256" key="4">
    <source>
        <dbReference type="SAM" id="MobiDB-lite"/>
    </source>
</evidence>
<dbReference type="InterPro" id="IPR036390">
    <property type="entry name" value="WH_DNA-bd_sf"/>
</dbReference>
<dbReference type="InterPro" id="IPR014710">
    <property type="entry name" value="RmlC-like_jellyroll"/>
</dbReference>
<dbReference type="InterPro" id="IPR036388">
    <property type="entry name" value="WH-like_DNA-bd_sf"/>
</dbReference>
<dbReference type="InterPro" id="IPR012318">
    <property type="entry name" value="HTH_CRP"/>
</dbReference>
<keyword evidence="8" id="KW-1185">Reference proteome</keyword>
<dbReference type="GO" id="GO:0003700">
    <property type="term" value="F:DNA-binding transcription factor activity"/>
    <property type="evidence" value="ECO:0007669"/>
    <property type="project" value="TreeGrafter"/>
</dbReference>
<dbReference type="GO" id="GO:0003677">
    <property type="term" value="F:DNA binding"/>
    <property type="evidence" value="ECO:0007669"/>
    <property type="project" value="UniProtKB-KW"/>
</dbReference>
<dbReference type="PANTHER" id="PTHR24567">
    <property type="entry name" value="CRP FAMILY TRANSCRIPTIONAL REGULATORY PROTEIN"/>
    <property type="match status" value="1"/>
</dbReference>
<dbReference type="SMART" id="SM00419">
    <property type="entry name" value="HTH_CRP"/>
    <property type="match status" value="1"/>
</dbReference>
<dbReference type="SUPFAM" id="SSF51206">
    <property type="entry name" value="cAMP-binding domain-like"/>
    <property type="match status" value="1"/>
</dbReference>
<protein>
    <submittedName>
        <fullName evidence="7">CRP-like cAMP-activated global transcriptional regulator</fullName>
    </submittedName>
</protein>
<keyword evidence="2" id="KW-0238">DNA-binding</keyword>
<evidence type="ECO:0000256" key="2">
    <source>
        <dbReference type="ARBA" id="ARBA00023125"/>
    </source>
</evidence>
<evidence type="ECO:0000313" key="8">
    <source>
        <dbReference type="Proteomes" id="UP000318294"/>
    </source>
</evidence>
<feature type="domain" description="Cyclic nucleotide-binding" evidence="5">
    <location>
        <begin position="18"/>
        <end position="120"/>
    </location>
</feature>
<dbReference type="GO" id="GO:0005829">
    <property type="term" value="C:cytosol"/>
    <property type="evidence" value="ECO:0007669"/>
    <property type="project" value="TreeGrafter"/>
</dbReference>
<comment type="caution">
    <text evidence="7">The sequence shown here is derived from an EMBL/GenBank/DDBJ whole genome shotgun (WGS) entry which is preliminary data.</text>
</comment>
<dbReference type="Gene3D" id="2.60.120.10">
    <property type="entry name" value="Jelly Rolls"/>
    <property type="match status" value="1"/>
</dbReference>
<dbReference type="SUPFAM" id="SSF46785">
    <property type="entry name" value="Winged helix' DNA-binding domain"/>
    <property type="match status" value="1"/>
</dbReference>
<evidence type="ECO:0000256" key="1">
    <source>
        <dbReference type="ARBA" id="ARBA00023015"/>
    </source>
</evidence>
<name>A0A554XEI7_9BURK</name>
<accession>A0A554XEI7</accession>
<dbReference type="Proteomes" id="UP000318294">
    <property type="component" value="Unassembled WGS sequence"/>
</dbReference>
<dbReference type="Pfam" id="PF13545">
    <property type="entry name" value="HTH_Crp_2"/>
    <property type="match status" value="1"/>
</dbReference>
<keyword evidence="3" id="KW-0804">Transcription</keyword>
<dbReference type="PANTHER" id="PTHR24567:SF68">
    <property type="entry name" value="DNA-BINDING TRANSCRIPTIONAL DUAL REGULATOR CRP"/>
    <property type="match status" value="1"/>
</dbReference>
<organism evidence="7 8">
    <name type="scientific">Tepidimonas charontis</name>
    <dbReference type="NCBI Taxonomy" id="2267262"/>
    <lineage>
        <taxon>Bacteria</taxon>
        <taxon>Pseudomonadati</taxon>
        <taxon>Pseudomonadota</taxon>
        <taxon>Betaproteobacteria</taxon>
        <taxon>Burkholderiales</taxon>
        <taxon>Tepidimonas</taxon>
    </lineage>
</organism>
<dbReference type="RefSeq" id="WP_144328491.1">
    <property type="nucleotide sequence ID" value="NZ_VJON01000022.1"/>
</dbReference>
<gene>
    <name evidence="7" type="primary">glxR_1</name>
    <name evidence="7" type="ORF">Tchar_01542</name>
</gene>
<feature type="region of interest" description="Disordered" evidence="4">
    <location>
        <begin position="241"/>
        <end position="262"/>
    </location>
</feature>
<sequence>MTIDTRHPARIYLAQQPWFGSLDAGMRQTLIESMLWLRAARGELLLRRGTPVQAWWGVLSGMAKLQTAAPDGRISAFLSVPAGEWFGEGTVLNGGAWRYDVLALRDTTLIGMPVPLFRQLYETSLPFNHFLIERLNLRLGQAMTAIEAGRLRSPEVRVAQYLMMFCQAGVRRITVSQEDLGHLAGLSRQTTNRVLKAFEARGWISLEFSRIDVLQPEALSHMLGTDPAALAPSHLTSCSDPRPVGAAFESAKDAPPAQHPRR</sequence>
<keyword evidence="1" id="KW-0805">Transcription regulation</keyword>
<dbReference type="PROSITE" id="PS50042">
    <property type="entry name" value="CNMP_BINDING_3"/>
    <property type="match status" value="1"/>
</dbReference>
<evidence type="ECO:0000313" key="7">
    <source>
        <dbReference type="EMBL" id="TSE34236.1"/>
    </source>
</evidence>
<dbReference type="InterPro" id="IPR050397">
    <property type="entry name" value="Env_Response_Regulators"/>
</dbReference>